<dbReference type="PROSITE" id="PS51257">
    <property type="entry name" value="PROKAR_LIPOPROTEIN"/>
    <property type="match status" value="1"/>
</dbReference>
<dbReference type="RefSeq" id="WP_053236191.1">
    <property type="nucleotide sequence ID" value="NZ_CP011125.1"/>
</dbReference>
<feature type="signal peptide" evidence="2">
    <location>
        <begin position="1"/>
        <end position="19"/>
    </location>
</feature>
<sequence>MRSRISLALALTTCLGAISAGCDGNGGPVLVPDSGPTPIDSGPPPVDGFVPDTVRPSVTETSPEQGASGVAPSTTIVVTFSEEMNETAGTVSVRAGAETREVDLAWSDDSTTLTITPRAALPSEARVTVTLEDDFADVAGNTLALPYVLVFELGDTDPPVVASSDPAQGATDLSARVDALTITFDEQMDNSVGTLALSGGAGTIGTLEWLDGRTLRAPLSGLAYGTTYRIALTGFTDGAGNALDASVYLDEGAIEITTGADEDAPQVADSVPSEGQVNVALRGTPSIVIVFDEPMSTTVGTATLRAGGLETVLSGTWSDGGRRLTMPVAGRLYPDAPHSVVLAGFVDVAGNALDTTTYLGDGALDFDTGADATVPIVVFSYPNEGSAIADHQLARVEIAFDRAMDQEAVETVRVDDGEAPFDANVTWNLAGTRAYVDVSEQMYSGRSYSLDLRAFVDLNGDPVNPDAPYLGNGVLEFQTRRPRGEQCRDELRAGEATSTLPSGGYEWVIAPASVTLVDNGSACHYAGAPSAQISPDALVRYRKTTAAGSAGGRYLHVRAATPSSGDRVTLAVYRDACGEAAEAGDDARVTCQWDRYVWDQYLDVGAGDYYVWTALTGGRLLDEPITVTIEEVDTVPVGESCANPYTADPALPVYTAPSAPGGEHVWTIPANTHGSVDMDDSWPGDSGISCDPDQVQGVDYVIRIDKTSNDSLVSVVPEATASGNEFHVEVLDACDPRLATTRSLLCEARFQASGNQLTAPRRLTFGGPAGPYYLWVAQDMQRTDLQPSRIRVQEFADTTGSSCANAIRIEPNVTTPVTPTSPARLDVPSCMQGGNWTSDSRLTDGITWYRLTTTDVATVVHTLQAGTPATAGAIAVVDAASGRELTCGTDAREVPGLALMPAGRDVCIAVRNDSNVGGLQIASFPYAGVMGNATDLGVLPPINETNGNLISMAGDTWLAATPTTLYLGLSSTVITAPRSGGTRAAVLTSQSSALGRAGLSIGEALFSLDDALSGSSGRLYRLVNPAGTWQTTPEPWDATVTWPARMFSAMTFDGTSLLVSNDYSATVPVVIRRFSPTAPADSTSLGNVGGSAQRDIVGLAADETWIYFAGGRQAATDWELGVFRVRRSELTTMTPQRIAPIPLDVSRNSSGAITDVAQAPMAVDSTVAATYLYVRGGDGHVHVIRDPGGTTPIYLGPISPYGRDGDRGMAYDPAGPSIFLFETETRTQGNFVRLD</sequence>
<dbReference type="KEGG" id="samy:DB32_006255"/>
<feature type="domain" description="SbsA Ig-like" evidence="3">
    <location>
        <begin position="261"/>
        <end position="356"/>
    </location>
</feature>
<dbReference type="STRING" id="927083.DB32_006255"/>
<dbReference type="Proteomes" id="UP000034883">
    <property type="component" value="Chromosome"/>
</dbReference>
<dbReference type="InterPro" id="IPR014755">
    <property type="entry name" value="Cu-Rt/internalin_Ig-like"/>
</dbReference>
<dbReference type="Gene3D" id="2.60.40.1220">
    <property type="match status" value="1"/>
</dbReference>
<proteinExistence type="predicted"/>
<keyword evidence="1 2" id="KW-0732">Signal</keyword>
<reference evidence="4 5" key="1">
    <citation type="submission" date="2015-03" db="EMBL/GenBank/DDBJ databases">
        <title>Genome assembly of Sandaracinus amylolyticus DSM 53668.</title>
        <authorList>
            <person name="Sharma G."/>
            <person name="Subramanian S."/>
        </authorList>
    </citation>
    <scope>NUCLEOTIDE SEQUENCE [LARGE SCALE GENOMIC DNA]</scope>
    <source>
        <strain evidence="4 5">DSM 53668</strain>
    </source>
</reference>
<dbReference type="OrthoDB" id="344720at2"/>
<dbReference type="Pfam" id="PF13205">
    <property type="entry name" value="Big_5"/>
    <property type="match status" value="3"/>
</dbReference>
<gene>
    <name evidence="4" type="ORF">DB32_006255</name>
</gene>
<accession>A0A0F6W701</accession>
<feature type="chain" id="PRO_5002511219" evidence="2">
    <location>
        <begin position="20"/>
        <end position="1235"/>
    </location>
</feature>
<keyword evidence="5" id="KW-1185">Reference proteome</keyword>
<evidence type="ECO:0000313" key="4">
    <source>
        <dbReference type="EMBL" id="AKF09106.1"/>
    </source>
</evidence>
<keyword evidence="4" id="KW-0378">Hydrolase</keyword>
<dbReference type="AlphaFoldDB" id="A0A0F6W701"/>
<evidence type="ECO:0000313" key="5">
    <source>
        <dbReference type="Proteomes" id="UP000034883"/>
    </source>
</evidence>
<dbReference type="InterPro" id="IPR032812">
    <property type="entry name" value="SbsA_Ig"/>
</dbReference>
<protein>
    <submittedName>
        <fullName evidence="4">Subtilisin-like serine protease</fullName>
    </submittedName>
</protein>
<dbReference type="SUPFAM" id="SSF75011">
    <property type="entry name" value="3-carboxy-cis,cis-mucoante lactonizing enzyme"/>
    <property type="match status" value="1"/>
</dbReference>
<feature type="domain" description="SbsA Ig-like" evidence="3">
    <location>
        <begin position="155"/>
        <end position="245"/>
    </location>
</feature>
<dbReference type="GO" id="GO:0008233">
    <property type="term" value="F:peptidase activity"/>
    <property type="evidence" value="ECO:0007669"/>
    <property type="project" value="UniProtKB-KW"/>
</dbReference>
<feature type="domain" description="SbsA Ig-like" evidence="3">
    <location>
        <begin position="52"/>
        <end position="151"/>
    </location>
</feature>
<keyword evidence="4" id="KW-0645">Protease</keyword>
<dbReference type="EMBL" id="CP011125">
    <property type="protein sequence ID" value="AKF09106.1"/>
    <property type="molecule type" value="Genomic_DNA"/>
</dbReference>
<evidence type="ECO:0000256" key="1">
    <source>
        <dbReference type="ARBA" id="ARBA00022729"/>
    </source>
</evidence>
<evidence type="ECO:0000256" key="2">
    <source>
        <dbReference type="SAM" id="SignalP"/>
    </source>
</evidence>
<dbReference type="GO" id="GO:0006508">
    <property type="term" value="P:proteolysis"/>
    <property type="evidence" value="ECO:0007669"/>
    <property type="project" value="UniProtKB-KW"/>
</dbReference>
<organism evidence="4 5">
    <name type="scientific">Sandaracinus amylolyticus</name>
    <dbReference type="NCBI Taxonomy" id="927083"/>
    <lineage>
        <taxon>Bacteria</taxon>
        <taxon>Pseudomonadati</taxon>
        <taxon>Myxococcota</taxon>
        <taxon>Polyangia</taxon>
        <taxon>Polyangiales</taxon>
        <taxon>Sandaracinaceae</taxon>
        <taxon>Sandaracinus</taxon>
    </lineage>
</organism>
<name>A0A0F6W701_9BACT</name>
<evidence type="ECO:0000259" key="3">
    <source>
        <dbReference type="Pfam" id="PF13205"/>
    </source>
</evidence>